<dbReference type="Proteomes" id="UP000693970">
    <property type="component" value="Unassembled WGS sequence"/>
</dbReference>
<reference evidence="3" key="1">
    <citation type="journal article" date="2021" name="Sci. Rep.">
        <title>Diploid genomic architecture of Nitzschia inconspicua, an elite biomass production diatom.</title>
        <authorList>
            <person name="Oliver A."/>
            <person name="Podell S."/>
            <person name="Pinowska A."/>
            <person name="Traller J.C."/>
            <person name="Smith S.R."/>
            <person name="McClure R."/>
            <person name="Beliaev A."/>
            <person name="Bohutskyi P."/>
            <person name="Hill E.A."/>
            <person name="Rabines A."/>
            <person name="Zheng H."/>
            <person name="Allen L.Z."/>
            <person name="Kuo A."/>
            <person name="Grigoriev I.V."/>
            <person name="Allen A.E."/>
            <person name="Hazlebeck D."/>
            <person name="Allen E.E."/>
        </authorList>
    </citation>
    <scope>NUCLEOTIDE SEQUENCE</scope>
    <source>
        <strain evidence="3">Hildebrandi</strain>
    </source>
</reference>
<protein>
    <recommendedName>
        <fullName evidence="5">SPRY domain-containing protein</fullName>
    </recommendedName>
</protein>
<evidence type="ECO:0008006" key="5">
    <source>
        <dbReference type="Google" id="ProtNLM"/>
    </source>
</evidence>
<reference evidence="3" key="2">
    <citation type="submission" date="2021-04" db="EMBL/GenBank/DDBJ databases">
        <authorList>
            <person name="Podell S."/>
        </authorList>
    </citation>
    <scope>NUCLEOTIDE SEQUENCE</scope>
    <source>
        <strain evidence="3">Hildebrandi</strain>
    </source>
</reference>
<evidence type="ECO:0000256" key="1">
    <source>
        <dbReference type="SAM" id="MobiDB-lite"/>
    </source>
</evidence>
<evidence type="ECO:0000313" key="4">
    <source>
        <dbReference type="Proteomes" id="UP000693970"/>
    </source>
</evidence>
<keyword evidence="4" id="KW-1185">Reference proteome</keyword>
<dbReference type="PANTHER" id="PTHR20951:SF2">
    <property type="entry name" value="SPRY DOMAIN-CONTAINING PROTEIN 7"/>
    <property type="match status" value="1"/>
</dbReference>
<dbReference type="PANTHER" id="PTHR20951">
    <property type="entry name" value="C13ORF1 PROTEIN-RELATED"/>
    <property type="match status" value="1"/>
</dbReference>
<dbReference type="EMBL" id="JAGRRH010000014">
    <property type="protein sequence ID" value="KAG7358225.1"/>
    <property type="molecule type" value="Genomic_DNA"/>
</dbReference>
<sequence>MGCCCSIGGGNGEDEAATAARETEMAEQTAKKSLVVSAKMSAPTVKILDGGTTLKGHGLALVATALEQDAAYWEWHVSLPARKHVDTVLFGVTTKKDRQFYKEREGKESTEEGESSEEEGTNWMRKVEIQNGDVVGVAVQQSDLPMLQFFHNGEPMYDISINRFRGTVYPAICLPKSAAEELQISAVLLESQFSHMSPAAKFGPIIVARSIV</sequence>
<dbReference type="EMBL" id="JAGRRH010000061">
    <property type="protein sequence ID" value="KAG7338232.1"/>
    <property type="molecule type" value="Genomic_DNA"/>
</dbReference>
<gene>
    <name evidence="3" type="ORF">IV203_014812</name>
    <name evidence="2" type="ORF">IV203_020247</name>
</gene>
<feature type="compositionally biased region" description="Basic and acidic residues" evidence="1">
    <location>
        <begin position="101"/>
        <end position="110"/>
    </location>
</feature>
<comment type="caution">
    <text evidence="3">The sequence shown here is derived from an EMBL/GenBank/DDBJ whole genome shotgun (WGS) entry which is preliminary data.</text>
</comment>
<evidence type="ECO:0000313" key="2">
    <source>
        <dbReference type="EMBL" id="KAG7338232.1"/>
    </source>
</evidence>
<name>A0A9K3PSH2_9STRA</name>
<dbReference type="OrthoDB" id="40953at2759"/>
<evidence type="ECO:0000313" key="3">
    <source>
        <dbReference type="EMBL" id="KAG7358225.1"/>
    </source>
</evidence>
<organism evidence="3 4">
    <name type="scientific">Nitzschia inconspicua</name>
    <dbReference type="NCBI Taxonomy" id="303405"/>
    <lineage>
        <taxon>Eukaryota</taxon>
        <taxon>Sar</taxon>
        <taxon>Stramenopiles</taxon>
        <taxon>Ochrophyta</taxon>
        <taxon>Bacillariophyta</taxon>
        <taxon>Bacillariophyceae</taxon>
        <taxon>Bacillariophycidae</taxon>
        <taxon>Bacillariales</taxon>
        <taxon>Bacillariaceae</taxon>
        <taxon>Nitzschia</taxon>
    </lineage>
</organism>
<accession>A0A9K3PSH2</accession>
<feature type="compositionally biased region" description="Acidic residues" evidence="1">
    <location>
        <begin position="111"/>
        <end position="120"/>
    </location>
</feature>
<dbReference type="InterPro" id="IPR035766">
    <property type="entry name" value="SPRYD7"/>
</dbReference>
<proteinExistence type="predicted"/>
<dbReference type="AlphaFoldDB" id="A0A9K3PSH2"/>
<feature type="region of interest" description="Disordered" evidence="1">
    <location>
        <begin position="101"/>
        <end position="122"/>
    </location>
</feature>